<keyword evidence="2" id="KW-1185">Reference proteome</keyword>
<comment type="caution">
    <text evidence="1">The sequence shown here is derived from an EMBL/GenBank/DDBJ whole genome shotgun (WGS) entry which is preliminary data.</text>
</comment>
<dbReference type="Gene3D" id="3.40.50.300">
    <property type="entry name" value="P-loop containing nucleotide triphosphate hydrolases"/>
    <property type="match status" value="1"/>
</dbReference>
<dbReference type="AlphaFoldDB" id="A0A8H7S202"/>
<organism evidence="1 2">
    <name type="scientific">Circinella minor</name>
    <dbReference type="NCBI Taxonomy" id="1195481"/>
    <lineage>
        <taxon>Eukaryota</taxon>
        <taxon>Fungi</taxon>
        <taxon>Fungi incertae sedis</taxon>
        <taxon>Mucoromycota</taxon>
        <taxon>Mucoromycotina</taxon>
        <taxon>Mucoromycetes</taxon>
        <taxon>Mucorales</taxon>
        <taxon>Lichtheimiaceae</taxon>
        <taxon>Circinella</taxon>
    </lineage>
</organism>
<evidence type="ECO:0000313" key="1">
    <source>
        <dbReference type="EMBL" id="KAG2220287.1"/>
    </source>
</evidence>
<dbReference type="SUPFAM" id="SSF52540">
    <property type="entry name" value="P-loop containing nucleoside triphosphate hydrolases"/>
    <property type="match status" value="1"/>
</dbReference>
<dbReference type="GO" id="GO:0046404">
    <property type="term" value="F:ATP-dependent polydeoxyribonucleotide 5'-hydroxyl-kinase activity"/>
    <property type="evidence" value="ECO:0007669"/>
    <property type="project" value="TreeGrafter"/>
</dbReference>
<dbReference type="PANTHER" id="PTHR12083">
    <property type="entry name" value="BIFUNCTIONAL POLYNUCLEOTIDE PHOSPHATASE/KINASE"/>
    <property type="match status" value="1"/>
</dbReference>
<dbReference type="Pfam" id="PF13671">
    <property type="entry name" value="AAA_33"/>
    <property type="match status" value="2"/>
</dbReference>
<dbReference type="PANTHER" id="PTHR12083:SF9">
    <property type="entry name" value="BIFUNCTIONAL POLYNUCLEOTIDE PHOSPHATASE_KINASE"/>
    <property type="match status" value="1"/>
</dbReference>
<dbReference type="OrthoDB" id="3512845at2759"/>
<dbReference type="GO" id="GO:0046403">
    <property type="term" value="F:polynucleotide 3'-phosphatase activity"/>
    <property type="evidence" value="ECO:0007669"/>
    <property type="project" value="TreeGrafter"/>
</dbReference>
<dbReference type="InterPro" id="IPR027417">
    <property type="entry name" value="P-loop_NTPase"/>
</dbReference>
<evidence type="ECO:0000313" key="2">
    <source>
        <dbReference type="Proteomes" id="UP000646827"/>
    </source>
</evidence>
<sequence>MNNRVLILVGLPGSGKSTFSNKLVELKPEWRRVNQDDLRSRKNCEIHCRKYLREQYNVVIDRCNFDEQQRSTWIRIAREFQVPVDCIVLTADQQTCGGRILNRENHPTGVIGNEGIQILSRFVKNYYPPENPAAEGIEKVLYLDPSPETECTLERINSVLDALNRTPSQRV</sequence>
<protein>
    <submittedName>
        <fullName evidence="1">Uncharacterized protein</fullName>
    </submittedName>
</protein>
<dbReference type="EMBL" id="JAEPRB010000146">
    <property type="protein sequence ID" value="KAG2220287.1"/>
    <property type="molecule type" value="Genomic_DNA"/>
</dbReference>
<proteinExistence type="predicted"/>
<gene>
    <name evidence="1" type="ORF">INT45_009902</name>
</gene>
<dbReference type="GO" id="GO:0003690">
    <property type="term" value="F:double-stranded DNA binding"/>
    <property type="evidence" value="ECO:0007669"/>
    <property type="project" value="TreeGrafter"/>
</dbReference>
<dbReference type="Proteomes" id="UP000646827">
    <property type="component" value="Unassembled WGS sequence"/>
</dbReference>
<accession>A0A8H7S202</accession>
<reference evidence="1 2" key="1">
    <citation type="submission" date="2020-12" db="EMBL/GenBank/DDBJ databases">
        <title>Metabolic potential, ecology and presence of endohyphal bacteria is reflected in genomic diversity of Mucoromycotina.</title>
        <authorList>
            <person name="Muszewska A."/>
            <person name="Okrasinska A."/>
            <person name="Steczkiewicz K."/>
            <person name="Drgas O."/>
            <person name="Orlowska M."/>
            <person name="Perlinska-Lenart U."/>
            <person name="Aleksandrzak-Piekarczyk T."/>
            <person name="Szatraj K."/>
            <person name="Zielenkiewicz U."/>
            <person name="Pilsyk S."/>
            <person name="Malc E."/>
            <person name="Mieczkowski P."/>
            <person name="Kruszewska J.S."/>
            <person name="Biernat P."/>
            <person name="Pawlowska J."/>
        </authorList>
    </citation>
    <scope>NUCLEOTIDE SEQUENCE [LARGE SCALE GENOMIC DNA]</scope>
    <source>
        <strain evidence="1 2">CBS 142.35</strain>
    </source>
</reference>
<name>A0A8H7S202_9FUNG</name>
<dbReference type="GO" id="GO:0006281">
    <property type="term" value="P:DNA repair"/>
    <property type="evidence" value="ECO:0007669"/>
    <property type="project" value="TreeGrafter"/>
</dbReference>